<evidence type="ECO:0000313" key="1">
    <source>
        <dbReference type="EMBL" id="MFD2647522.1"/>
    </source>
</evidence>
<accession>A0ABW5QIE8</accession>
<sequence length="82" mass="9281">MTRSFDYDQSAELYAGSGTRRGAGPRYLRFPSAAEAVRYAVEELPRPQLRYSSVEIGDERFEGDAIMQLYLSTDYPLARASH</sequence>
<dbReference type="EMBL" id="JBHUNP010000001">
    <property type="protein sequence ID" value="MFD2647522.1"/>
    <property type="molecule type" value="Genomic_DNA"/>
</dbReference>
<gene>
    <name evidence="1" type="ORF">ACFSX5_06940</name>
</gene>
<keyword evidence="2" id="KW-1185">Reference proteome</keyword>
<reference evidence="2" key="1">
    <citation type="journal article" date="2019" name="Int. J. Syst. Evol. Microbiol.">
        <title>The Global Catalogue of Microorganisms (GCM) 10K type strain sequencing project: providing services to taxonomists for standard genome sequencing and annotation.</title>
        <authorList>
            <consortium name="The Broad Institute Genomics Platform"/>
            <consortium name="The Broad Institute Genome Sequencing Center for Infectious Disease"/>
            <person name="Wu L."/>
            <person name="Ma J."/>
        </authorList>
    </citation>
    <scope>NUCLEOTIDE SEQUENCE [LARGE SCALE GENOMIC DNA]</scope>
    <source>
        <strain evidence="2">CCM 7427</strain>
    </source>
</reference>
<proteinExistence type="predicted"/>
<protein>
    <submittedName>
        <fullName evidence="1">Uncharacterized protein</fullName>
    </submittedName>
</protein>
<evidence type="ECO:0000313" key="2">
    <source>
        <dbReference type="Proteomes" id="UP001597521"/>
    </source>
</evidence>
<name>A0ABW5QIE8_9HYPH</name>
<dbReference type="RefSeq" id="WP_386832545.1">
    <property type="nucleotide sequence ID" value="NZ_JBHUNP010000001.1"/>
</dbReference>
<dbReference type="Proteomes" id="UP001597521">
    <property type="component" value="Unassembled WGS sequence"/>
</dbReference>
<comment type="caution">
    <text evidence="1">The sequence shown here is derived from an EMBL/GenBank/DDBJ whole genome shotgun (WGS) entry which is preliminary data.</text>
</comment>
<organism evidence="1 2">
    <name type="scientific">Devosia albogilva</name>
    <dbReference type="NCBI Taxonomy" id="429726"/>
    <lineage>
        <taxon>Bacteria</taxon>
        <taxon>Pseudomonadati</taxon>
        <taxon>Pseudomonadota</taxon>
        <taxon>Alphaproteobacteria</taxon>
        <taxon>Hyphomicrobiales</taxon>
        <taxon>Devosiaceae</taxon>
        <taxon>Devosia</taxon>
    </lineage>
</organism>